<dbReference type="GO" id="GO:0016301">
    <property type="term" value="F:kinase activity"/>
    <property type="evidence" value="ECO:0007669"/>
    <property type="project" value="UniProtKB-KW"/>
</dbReference>
<dbReference type="Proteomes" id="UP001316189">
    <property type="component" value="Chromosome"/>
</dbReference>
<accession>A0ABY5KX59</accession>
<evidence type="ECO:0000259" key="1">
    <source>
        <dbReference type="Pfam" id="PF00485"/>
    </source>
</evidence>
<dbReference type="Pfam" id="PF00485">
    <property type="entry name" value="PRK"/>
    <property type="match status" value="1"/>
</dbReference>
<dbReference type="SUPFAM" id="SSF52540">
    <property type="entry name" value="P-loop containing nucleoside triphosphate hydrolases"/>
    <property type="match status" value="1"/>
</dbReference>
<keyword evidence="2" id="KW-0808">Transferase</keyword>
<dbReference type="PANTHER" id="PTHR10285">
    <property type="entry name" value="URIDINE KINASE"/>
    <property type="match status" value="1"/>
</dbReference>
<sequence>MTLRLDVPALPGRVGQLAAARPGARVMVGIVGPPGAGKSTVAERLAAQIGRQARVLPMDGFHLAQRELDRLGRADRKGAPDTFDVDGYVSALARVRADTPGTVYAPAFERSIEEPIACALPFGPDVRVVLTEGNYLLHDAGGWEQVRPLLDECWYLDVDDAVRVRRLVDRHVRYGRPEAAARAWVDQVDERNTALVARGRARADALVALD</sequence>
<gene>
    <name evidence="2" type="ORF">NP064_15050</name>
</gene>
<reference evidence="2 3" key="1">
    <citation type="submission" date="2022-07" db="EMBL/GenBank/DDBJ databases">
        <title>Novel species in genus cellulomonas.</title>
        <authorList>
            <person name="Ye L."/>
        </authorList>
    </citation>
    <scope>NUCLEOTIDE SEQUENCE [LARGE SCALE GENOMIC DNA]</scope>
    <source>
        <strain evidence="3">zg-Y338</strain>
    </source>
</reference>
<dbReference type="Gene3D" id="3.40.50.300">
    <property type="entry name" value="P-loop containing nucleotide triphosphate hydrolases"/>
    <property type="match status" value="1"/>
</dbReference>
<dbReference type="RefSeq" id="WP_227570046.1">
    <property type="nucleotide sequence ID" value="NZ_CP101988.1"/>
</dbReference>
<protein>
    <submittedName>
        <fullName evidence="2">Nucleoside/nucleotide kinase family protein</fullName>
    </submittedName>
</protein>
<proteinExistence type="predicted"/>
<organism evidence="2 3">
    <name type="scientific">Cellulomonas chengniuliangii</name>
    <dbReference type="NCBI Taxonomy" id="2968084"/>
    <lineage>
        <taxon>Bacteria</taxon>
        <taxon>Bacillati</taxon>
        <taxon>Actinomycetota</taxon>
        <taxon>Actinomycetes</taxon>
        <taxon>Micrococcales</taxon>
        <taxon>Cellulomonadaceae</taxon>
        <taxon>Cellulomonas</taxon>
    </lineage>
</organism>
<dbReference type="EMBL" id="CP101988">
    <property type="protein sequence ID" value="UUI75072.1"/>
    <property type="molecule type" value="Genomic_DNA"/>
</dbReference>
<dbReference type="InterPro" id="IPR027417">
    <property type="entry name" value="P-loop_NTPase"/>
</dbReference>
<keyword evidence="3" id="KW-1185">Reference proteome</keyword>
<keyword evidence="2" id="KW-0418">Kinase</keyword>
<dbReference type="InterPro" id="IPR006083">
    <property type="entry name" value="PRK/URK"/>
</dbReference>
<evidence type="ECO:0000313" key="2">
    <source>
        <dbReference type="EMBL" id="UUI75072.1"/>
    </source>
</evidence>
<dbReference type="NCBIfam" id="NF006743">
    <property type="entry name" value="PRK09270.1-2"/>
    <property type="match status" value="1"/>
</dbReference>
<feature type="domain" description="Phosphoribulokinase/uridine kinase" evidence="1">
    <location>
        <begin position="28"/>
        <end position="204"/>
    </location>
</feature>
<name>A0ABY5KX59_9CELL</name>
<evidence type="ECO:0000313" key="3">
    <source>
        <dbReference type="Proteomes" id="UP001316189"/>
    </source>
</evidence>